<protein>
    <recommendedName>
        <fullName evidence="2">Glycosyltransferase subfamily 4-like N-terminal domain-containing protein</fullName>
    </recommendedName>
</protein>
<feature type="compositionally biased region" description="Basic and acidic residues" evidence="1">
    <location>
        <begin position="282"/>
        <end position="295"/>
    </location>
</feature>
<feature type="compositionally biased region" description="Low complexity" evidence="1">
    <location>
        <begin position="199"/>
        <end position="219"/>
    </location>
</feature>
<dbReference type="Proteomes" id="UP000045706">
    <property type="component" value="Unassembled WGS sequence"/>
</dbReference>
<name>A0A0G4KG11_VERLO</name>
<dbReference type="SUPFAM" id="SSF53756">
    <property type="entry name" value="UDP-Glycosyltransferase/glycogen phosphorylase"/>
    <property type="match status" value="1"/>
</dbReference>
<feature type="region of interest" description="Disordered" evidence="1">
    <location>
        <begin position="199"/>
        <end position="233"/>
    </location>
</feature>
<gene>
    <name evidence="3" type="ORF">BN1723_008427</name>
</gene>
<feature type="compositionally biased region" description="Low complexity" evidence="1">
    <location>
        <begin position="462"/>
        <end position="472"/>
    </location>
</feature>
<feature type="region of interest" description="Disordered" evidence="1">
    <location>
        <begin position="282"/>
        <end position="517"/>
    </location>
</feature>
<accession>A0A0G4KG11</accession>
<feature type="domain" description="Glycosyltransferase subfamily 4-like N-terminal" evidence="2">
    <location>
        <begin position="2"/>
        <end position="67"/>
    </location>
</feature>
<dbReference type="GO" id="GO:0017176">
    <property type="term" value="F:phosphatidylinositol N-acetylglucosaminyltransferase activity"/>
    <property type="evidence" value="ECO:0007669"/>
    <property type="project" value="TreeGrafter"/>
</dbReference>
<organism evidence="3 4">
    <name type="scientific">Verticillium longisporum</name>
    <name type="common">Verticillium dahliae var. longisporum</name>
    <dbReference type="NCBI Taxonomy" id="100787"/>
    <lineage>
        <taxon>Eukaryota</taxon>
        <taxon>Fungi</taxon>
        <taxon>Dikarya</taxon>
        <taxon>Ascomycota</taxon>
        <taxon>Pezizomycotina</taxon>
        <taxon>Sordariomycetes</taxon>
        <taxon>Hypocreomycetidae</taxon>
        <taxon>Glomerellales</taxon>
        <taxon>Plectosphaerellaceae</taxon>
        <taxon>Verticillium</taxon>
    </lineage>
</organism>
<evidence type="ECO:0000259" key="2">
    <source>
        <dbReference type="Pfam" id="PF13439"/>
    </source>
</evidence>
<evidence type="ECO:0000256" key="1">
    <source>
        <dbReference type="SAM" id="MobiDB-lite"/>
    </source>
</evidence>
<dbReference type="GO" id="GO:0000506">
    <property type="term" value="C:glycosylphosphatidylinositol-N-acetylglucosaminyltransferase (GPI-GnT) complex"/>
    <property type="evidence" value="ECO:0007669"/>
    <property type="project" value="TreeGrafter"/>
</dbReference>
<sequence length="641" mass="69655">MGLRTLFTDHSLFGFADATSILTNKLLKFTLSDVDHVICVSHTCKENTVLRASLDPLMVSVIPNAVVAENFRPKNYPSNPSGVANVAHNPPPAQPLGPNDTITIVIVAPIHLLSQQRRGGLADWGMNTAPYTPLESLLLFQALLVHGVEAAAFARVSDLLKANALIRHDASYDAARLSPDALRQLFLHLVREELRSEAAANANASPNPNTNANPALSPNSRKRKAQSPPLPSLKEVIDNFGKIPVLVEKLYARYREQTVRAIREDERRAVALQREIHALEQAEREEEKARLDAKRLPAAAQAQTATPVPAPSPTPTPTPDLQRPPQPPKGPSPVPATAPHNAPSPGPVAIQPAVPTPSPVPVQAKPSPGPHQQHQIPSRNVAPPSGPSPPPPPPPPPTAVPQAQTPSLTPQGKAQQPFKPTAPPSQVLQPPMGASQPPPRNLQSTTPVPLPAISPRPDAAKPKTPGPAAAVPVPIPQPGTPSTLKWEKPYQPPGPAAPLQGRPTQPQPLATNAPLPTHLKRTLRLKLLFKPEPRLHITPMYKYHDHSSHLYSISSRYSFPHKLEVNSCRLHIRPAVLHQVSNLLSPLRRLKDHHRQPQSPLRLFPRRAPPLLNHNNPLRKLRPATFHLRTGLSLQLQLQLL</sequence>
<feature type="compositionally biased region" description="Pro residues" evidence="1">
    <location>
        <begin position="384"/>
        <end position="399"/>
    </location>
</feature>
<evidence type="ECO:0000313" key="4">
    <source>
        <dbReference type="Proteomes" id="UP000045706"/>
    </source>
</evidence>
<dbReference type="PANTHER" id="PTHR45871">
    <property type="entry name" value="N-ACETYLGLUCOSAMINYL-PHOSPHATIDYLINOSITOL BIOSYNTHETIC PROTEIN"/>
    <property type="match status" value="1"/>
</dbReference>
<dbReference type="Pfam" id="PF13439">
    <property type="entry name" value="Glyco_transf_4"/>
    <property type="match status" value="1"/>
</dbReference>
<dbReference type="EMBL" id="CVQI01000003">
    <property type="protein sequence ID" value="CRJ89059.1"/>
    <property type="molecule type" value="Genomic_DNA"/>
</dbReference>
<dbReference type="InterPro" id="IPR028098">
    <property type="entry name" value="Glyco_trans_4-like_N"/>
</dbReference>
<dbReference type="AlphaFoldDB" id="A0A0G4KG11"/>
<feature type="compositionally biased region" description="Low complexity" evidence="1">
    <location>
        <begin position="297"/>
        <end position="307"/>
    </location>
</feature>
<feature type="compositionally biased region" description="Pro residues" evidence="1">
    <location>
        <begin position="308"/>
        <end position="346"/>
    </location>
</feature>
<reference evidence="4" key="1">
    <citation type="submission" date="2015-05" db="EMBL/GenBank/DDBJ databases">
        <authorList>
            <person name="Fogelqvist Johan"/>
        </authorList>
    </citation>
    <scope>NUCLEOTIDE SEQUENCE [LARGE SCALE GENOMIC DNA]</scope>
</reference>
<dbReference type="GO" id="GO:0006506">
    <property type="term" value="P:GPI anchor biosynthetic process"/>
    <property type="evidence" value="ECO:0007669"/>
    <property type="project" value="TreeGrafter"/>
</dbReference>
<dbReference type="PANTHER" id="PTHR45871:SF1">
    <property type="entry name" value="PHOSPHATIDYLINOSITOL N-ACETYLGLUCOSAMINYLTRANSFERASE SUBUNIT A"/>
    <property type="match status" value="1"/>
</dbReference>
<proteinExistence type="predicted"/>
<evidence type="ECO:0000313" key="3">
    <source>
        <dbReference type="EMBL" id="CRJ89059.1"/>
    </source>
</evidence>
<dbReference type="Gene3D" id="3.40.50.2000">
    <property type="entry name" value="Glycogen Phosphorylase B"/>
    <property type="match status" value="1"/>
</dbReference>